<feature type="transmembrane region" description="Helical" evidence="5">
    <location>
        <begin position="230"/>
        <end position="250"/>
    </location>
</feature>
<feature type="transmembrane region" description="Helical" evidence="5">
    <location>
        <begin position="120"/>
        <end position="143"/>
    </location>
</feature>
<evidence type="ECO:0000256" key="1">
    <source>
        <dbReference type="ARBA" id="ARBA00004141"/>
    </source>
</evidence>
<feature type="transmembrane region" description="Helical" evidence="5">
    <location>
        <begin position="91"/>
        <end position="108"/>
    </location>
</feature>
<evidence type="ECO:0000256" key="4">
    <source>
        <dbReference type="ARBA" id="ARBA00023136"/>
    </source>
</evidence>
<evidence type="ECO:0000313" key="7">
    <source>
        <dbReference type="EMBL" id="QET03879.1"/>
    </source>
</evidence>
<gene>
    <name evidence="7" type="ORF">FOB72_15910</name>
</gene>
<evidence type="ECO:0000256" key="3">
    <source>
        <dbReference type="ARBA" id="ARBA00022989"/>
    </source>
</evidence>
<feature type="transmembrane region" description="Helical" evidence="5">
    <location>
        <begin position="149"/>
        <end position="166"/>
    </location>
</feature>
<name>A0A5P2H977_9BURK</name>
<dbReference type="AlphaFoldDB" id="A0A5P2H977"/>
<feature type="transmembrane region" description="Helical" evidence="5">
    <location>
        <begin position="20"/>
        <end position="44"/>
    </location>
</feature>
<evidence type="ECO:0000256" key="5">
    <source>
        <dbReference type="SAM" id="Phobius"/>
    </source>
</evidence>
<dbReference type="Proteomes" id="UP000322822">
    <property type="component" value="Chromosome 1"/>
</dbReference>
<feature type="transmembrane region" description="Helical" evidence="5">
    <location>
        <begin position="65"/>
        <end position="85"/>
    </location>
</feature>
<feature type="transmembrane region" description="Helical" evidence="5">
    <location>
        <begin position="489"/>
        <end position="510"/>
    </location>
</feature>
<feature type="domain" description="Integral membrane bound transporter" evidence="6">
    <location>
        <begin position="381"/>
        <end position="505"/>
    </location>
</feature>
<proteinExistence type="predicted"/>
<evidence type="ECO:0000313" key="8">
    <source>
        <dbReference type="Proteomes" id="UP000322822"/>
    </source>
</evidence>
<organism evidence="7 8">
    <name type="scientific">Cupriavidus pauculus</name>
    <dbReference type="NCBI Taxonomy" id="82633"/>
    <lineage>
        <taxon>Bacteria</taxon>
        <taxon>Pseudomonadati</taxon>
        <taxon>Pseudomonadota</taxon>
        <taxon>Betaproteobacteria</taxon>
        <taxon>Burkholderiales</taxon>
        <taxon>Burkholderiaceae</taxon>
        <taxon>Cupriavidus</taxon>
    </lineage>
</organism>
<comment type="subcellular location">
    <subcellularLocation>
        <location evidence="1">Membrane</location>
        <topology evidence="1">Multi-pass membrane protein</topology>
    </subcellularLocation>
</comment>
<feature type="transmembrane region" description="Helical" evidence="5">
    <location>
        <begin position="419"/>
        <end position="451"/>
    </location>
</feature>
<sequence>MPAALRLLRYWPDAAFVRRGVVYALAFLALASLSVLTGDNGYLWSATASIWTCLADRSGTAAARMRVLGAVGIGGGLACAIGSAVSQAPWLALPIVVAGGIAAGLAEVRGPAAALSAKLLYVVLIAACLQPMAGDVPVLAHAATASLDYLRGGLFACLACLVLLPSQRDTRPRAEIIAVYEALSRFAHAIAAEVFPDDTMPYKQDIRRRIEAARTAVLARRGWRDPLGMLRYAYTVAVADAIFALLIVAAELRGRHTDATPHHLPLAYAARCLGEVEQLVREALTQHAPDLPALSAILAQELRRLVAQRANASAPPTYQSALAALARFPVFADWKESFAWPRRGLHHGIDRLGHWLAEVAARDAQVTRHGLRLAMAGGLSLLPSQIWRLDHGYWVAVTVIMVLSPRLQTTRQISFKRFAGSLAGALAACLISLAHPTPVLALGISALFLAAAYAGRLAGNAGLFAFCLTPAVILFSWTGEPAASSSHVAALRGVDTAIGCLIALASYFVLSPRAELSRAFRHGLDALAANAVYLRAAIGAARTGSSAHTRLEALRVAAGRASTRAEDTLAQSAEDLSTDLKVAYGRVHATARRMAALAGVVRAGATEAAPSEAVQAMLEGIEASLAELAVRPGSAGRGRTFDAADAMGSGLSDTPEAASDADAFLLEQTRFVLHCVEAGHAAMHSVREAAAALDRPLRTTAIS</sequence>
<feature type="transmembrane region" description="Helical" evidence="5">
    <location>
        <begin position="457"/>
        <end position="477"/>
    </location>
</feature>
<dbReference type="InterPro" id="IPR049453">
    <property type="entry name" value="Memb_transporter_dom"/>
</dbReference>
<evidence type="ECO:0000256" key="2">
    <source>
        <dbReference type="ARBA" id="ARBA00022692"/>
    </source>
</evidence>
<reference evidence="7 8" key="1">
    <citation type="submission" date="2019-09" db="EMBL/GenBank/DDBJ databases">
        <title>FDA dAtabase for Regulatory Grade micrObial Sequences (FDA-ARGOS): Supporting development and validation of Infectious Disease Dx tests.</title>
        <authorList>
            <person name="Sciortino C."/>
            <person name="Tallon L."/>
            <person name="Sadzewicz L."/>
            <person name="Vavikolanu K."/>
            <person name="Mehta A."/>
            <person name="Aluvathingal J."/>
            <person name="Nadendla S."/>
            <person name="Nandy P."/>
            <person name="Geyer C."/>
            <person name="Yan Y."/>
            <person name="Sichtig H."/>
        </authorList>
    </citation>
    <scope>NUCLEOTIDE SEQUENCE [LARGE SCALE GENOMIC DNA]</scope>
    <source>
        <strain evidence="7 8">FDAARGOS_664</strain>
    </source>
</reference>
<dbReference type="EMBL" id="CP044065">
    <property type="protein sequence ID" value="QET03879.1"/>
    <property type="molecule type" value="Genomic_DNA"/>
</dbReference>
<dbReference type="RefSeq" id="WP_150373945.1">
    <property type="nucleotide sequence ID" value="NZ_CP044065.1"/>
</dbReference>
<keyword evidence="3 5" id="KW-1133">Transmembrane helix</keyword>
<dbReference type="OrthoDB" id="128040at2"/>
<dbReference type="Pfam" id="PF13515">
    <property type="entry name" value="FUSC_2"/>
    <property type="match status" value="1"/>
</dbReference>
<keyword evidence="4 5" id="KW-0472">Membrane</keyword>
<evidence type="ECO:0000259" key="6">
    <source>
        <dbReference type="Pfam" id="PF13515"/>
    </source>
</evidence>
<accession>A0A5P2H977</accession>
<dbReference type="GO" id="GO:0016020">
    <property type="term" value="C:membrane"/>
    <property type="evidence" value="ECO:0007669"/>
    <property type="project" value="UniProtKB-SubCell"/>
</dbReference>
<keyword evidence="2 5" id="KW-0812">Transmembrane</keyword>
<protein>
    <submittedName>
        <fullName evidence="7">FUSC family protein</fullName>
    </submittedName>
</protein>